<organism evidence="2 3">
    <name type="scientific">Exophiala xenobiotica</name>
    <dbReference type="NCBI Taxonomy" id="348802"/>
    <lineage>
        <taxon>Eukaryota</taxon>
        <taxon>Fungi</taxon>
        <taxon>Dikarya</taxon>
        <taxon>Ascomycota</taxon>
        <taxon>Pezizomycotina</taxon>
        <taxon>Eurotiomycetes</taxon>
        <taxon>Chaetothyriomycetidae</taxon>
        <taxon>Chaetothyriales</taxon>
        <taxon>Herpotrichiellaceae</taxon>
        <taxon>Exophiala</taxon>
    </lineage>
</organism>
<dbReference type="OrthoDB" id="4161349at2759"/>
<feature type="region of interest" description="Disordered" evidence="1">
    <location>
        <begin position="670"/>
        <end position="700"/>
    </location>
</feature>
<name>A0A0D2EWY3_9EURO</name>
<evidence type="ECO:0000313" key="3">
    <source>
        <dbReference type="Proteomes" id="UP000054342"/>
    </source>
</evidence>
<keyword evidence="3" id="KW-1185">Reference proteome</keyword>
<proteinExistence type="predicted"/>
<protein>
    <submittedName>
        <fullName evidence="2">Uncharacterized protein</fullName>
    </submittedName>
</protein>
<dbReference type="GeneID" id="25325635"/>
<dbReference type="AlphaFoldDB" id="A0A0D2EWY3"/>
<feature type="region of interest" description="Disordered" evidence="1">
    <location>
        <begin position="1"/>
        <end position="150"/>
    </location>
</feature>
<dbReference type="STRING" id="348802.A0A0D2EWY3"/>
<sequence length="775" mass="86919">MRRSARLSGINGVPEEQDTDRAEDASQDVTAILNAEAGGQAQQSTPKRKRESTLTSYAGRSPNKRRAAELTSTSTPANPTNAHSSTRSSGRLHARVSLAPRPPVSRRDQYELPDSPQAVASTRPAIEPPKKLRALNKTKQKQLPVSPFRGKGELDIRTTATVYLDDSPRKIPTRNKLQKIGTSILKLRPTTHQNDSSNAPFDGEDVLAEAFRQPDGPETPVLPPAQVSASTAVEPQPTPARKSPSKKPSRGGVGPGRTPEIVPGEPESAQDSRASKVVNSLAHAALQTRHEQSYPNRVAASPKRRAPARRQAGPQEAADEGIDEQEPDDQVDEHSASEAEQDEPASAPEADRGEDDGDRAEEDDLQGTANHASSQRPETEAERRRREQLEAEEEVKRQERIQTAMRGIETAAQLYECGPAWEEALVGAAEVVERRAHTEPTSTPGRAVARPLKILIKAYKRLGRVEPEALSQNIRTIRENRRIFKERCEHISSYKIRPDMTHDRQRKKMVRDIFEHLVPDSMKLAKYVLRAQFQDGDLSPTALKDVVRVLQITMLLVKSANVWLPRPNFDNPNKSIMKSEIAPNVAYIIRRYSDEIAPEEFEKYRNDLEVKQRAELQRLMSRFECKRAAVRERYRRHATRTNQHPESEVIDIDELDVDDQHRANDDHGATAVQTLSDRGSHRSQPRREPTEEIPAPPPLAMDDKEKIVLLHALQVYTSGTRFQDIMDAYGGDGGKLSRFDMDQIMAQARFFKQTMALQLQDQSDRQWDFLRSVPD</sequence>
<accession>A0A0D2EWY3</accession>
<feature type="compositionally biased region" description="Acidic residues" evidence="1">
    <location>
        <begin position="352"/>
        <end position="365"/>
    </location>
</feature>
<gene>
    <name evidence="2" type="ORF">PV05_03727</name>
</gene>
<evidence type="ECO:0000256" key="1">
    <source>
        <dbReference type="SAM" id="MobiDB-lite"/>
    </source>
</evidence>
<feature type="region of interest" description="Disordered" evidence="1">
    <location>
        <begin position="167"/>
        <end position="398"/>
    </location>
</feature>
<dbReference type="HOGENOM" id="CLU_357880_0_0_1"/>
<feature type="compositionally biased region" description="Polar residues" evidence="1">
    <location>
        <begin position="190"/>
        <end position="199"/>
    </location>
</feature>
<reference evidence="2 3" key="1">
    <citation type="submission" date="2015-01" db="EMBL/GenBank/DDBJ databases">
        <title>The Genome Sequence of Exophiala xenobiotica CBS118157.</title>
        <authorList>
            <consortium name="The Broad Institute Genomics Platform"/>
            <person name="Cuomo C."/>
            <person name="de Hoog S."/>
            <person name="Gorbushina A."/>
            <person name="Stielow B."/>
            <person name="Teixiera M."/>
            <person name="Abouelleil A."/>
            <person name="Chapman S.B."/>
            <person name="Priest M."/>
            <person name="Young S.K."/>
            <person name="Wortman J."/>
            <person name="Nusbaum C."/>
            <person name="Birren B."/>
        </authorList>
    </citation>
    <scope>NUCLEOTIDE SEQUENCE [LARGE SCALE GENOMIC DNA]</scope>
    <source>
        <strain evidence="2 3">CBS 118157</strain>
    </source>
</reference>
<feature type="compositionally biased region" description="Basic residues" evidence="1">
    <location>
        <begin position="131"/>
        <end position="140"/>
    </location>
</feature>
<evidence type="ECO:0000313" key="2">
    <source>
        <dbReference type="EMBL" id="KIW59270.1"/>
    </source>
</evidence>
<dbReference type="EMBL" id="KN847318">
    <property type="protein sequence ID" value="KIW59270.1"/>
    <property type="molecule type" value="Genomic_DNA"/>
</dbReference>
<feature type="compositionally biased region" description="Basic and acidic residues" evidence="1">
    <location>
        <begin position="377"/>
        <end position="398"/>
    </location>
</feature>
<dbReference type="Proteomes" id="UP000054342">
    <property type="component" value="Unassembled WGS sequence"/>
</dbReference>
<feature type="compositionally biased region" description="Polar residues" evidence="1">
    <location>
        <begin position="70"/>
        <end position="89"/>
    </location>
</feature>
<feature type="compositionally biased region" description="Acidic residues" evidence="1">
    <location>
        <begin position="317"/>
        <end position="331"/>
    </location>
</feature>
<dbReference type="RefSeq" id="XP_013319854.1">
    <property type="nucleotide sequence ID" value="XM_013464400.1"/>
</dbReference>